<accession>A0AAV4LAG9</accession>
<sequence>MSLIDEPSRPLTFLPIDKSNVVLKHVHTLKISFEFLVRRNLSTACQMIHN</sequence>
<dbReference type="AlphaFoldDB" id="A0AAV4LAG9"/>
<proteinExistence type="predicted"/>
<protein>
    <submittedName>
        <fullName evidence="1">Uncharacterized protein</fullName>
    </submittedName>
</protein>
<evidence type="ECO:0000313" key="1">
    <source>
        <dbReference type="EMBL" id="GIM44730.1"/>
    </source>
</evidence>
<name>A0AAV4LAG9_9BACL</name>
<evidence type="ECO:0000313" key="2">
    <source>
        <dbReference type="Proteomes" id="UP001057291"/>
    </source>
</evidence>
<gene>
    <name evidence="1" type="ORF">DNHGIG_02790</name>
</gene>
<reference evidence="1" key="1">
    <citation type="journal article" date="2023" name="Int. J. Syst. Evol. Microbiol.">
        <title>Collibacillus ludicampi gen. nov., sp. nov., a new soil bacterium of the family Alicyclobacillaceae.</title>
        <authorList>
            <person name="Jojima T."/>
            <person name="Ioku Y."/>
            <person name="Fukuta Y."/>
            <person name="Shirasaka N."/>
            <person name="Matsumura Y."/>
            <person name="Mori M."/>
        </authorList>
    </citation>
    <scope>NUCLEOTIDE SEQUENCE</scope>
    <source>
        <strain evidence="1">TP075</strain>
    </source>
</reference>
<dbReference type="Proteomes" id="UP001057291">
    <property type="component" value="Unassembled WGS sequence"/>
</dbReference>
<keyword evidence="2" id="KW-1185">Reference proteome</keyword>
<dbReference type="EMBL" id="BOQE01000001">
    <property type="protein sequence ID" value="GIM44730.1"/>
    <property type="molecule type" value="Genomic_DNA"/>
</dbReference>
<comment type="caution">
    <text evidence="1">The sequence shown here is derived from an EMBL/GenBank/DDBJ whole genome shotgun (WGS) entry which is preliminary data.</text>
</comment>
<organism evidence="1 2">
    <name type="scientific">Collibacillus ludicampi</name>
    <dbReference type="NCBI Taxonomy" id="2771369"/>
    <lineage>
        <taxon>Bacteria</taxon>
        <taxon>Bacillati</taxon>
        <taxon>Bacillota</taxon>
        <taxon>Bacilli</taxon>
        <taxon>Bacillales</taxon>
        <taxon>Alicyclobacillaceae</taxon>
        <taxon>Collibacillus</taxon>
    </lineage>
</organism>